<comment type="caution">
    <text evidence="3">The sequence shown here is derived from an EMBL/GenBank/DDBJ whole genome shotgun (WGS) entry which is preliminary data.</text>
</comment>
<dbReference type="Proteomes" id="UP001310594">
    <property type="component" value="Unassembled WGS sequence"/>
</dbReference>
<dbReference type="EMBL" id="JAVRQU010000010">
    <property type="protein sequence ID" value="KAK5697933.1"/>
    <property type="molecule type" value="Genomic_DNA"/>
</dbReference>
<evidence type="ECO:0000313" key="3">
    <source>
        <dbReference type="EMBL" id="KAK5697933.1"/>
    </source>
</evidence>
<sequence length="367" mass="41034">MGDIEGTSGDNGVVNAHSARALPLQTITCDRSVTNDALLENIVGFLETIDLFNASCVSKTWRATVHKCWSRFPEQFGSVAGPAVMGTVELLEQILQHAEIADLMIWRQVSVLWRNVITTTSPSLRRELFLLASPGPAELLEWVANPLATLPGQDAVIPTISNDAFTSRSSRTAVIALLHPWLSLDHHHCNEKRRLTFSFEPEPFLNHTAGIWQNMQATQPPVTEVSLHYFIEKSTTNNYTEVHGVARNTRGVTLGDIVNRINVTVEKLRKKSVFRLPKVTDHTERSQDIKVLDARLRAKFIEKLRFSKMLGTAKDCVSCESLWVVEGYGRRAEAAALLDTDREQSIEQEALEGADSDMDQESEEWTS</sequence>
<dbReference type="InterPro" id="IPR001810">
    <property type="entry name" value="F-box_dom"/>
</dbReference>
<dbReference type="SMART" id="SM00256">
    <property type="entry name" value="FBOX"/>
    <property type="match status" value="2"/>
</dbReference>
<dbReference type="AlphaFoldDB" id="A0AAN7W5M5"/>
<evidence type="ECO:0000259" key="2">
    <source>
        <dbReference type="SMART" id="SM00256"/>
    </source>
</evidence>
<evidence type="ECO:0000256" key="1">
    <source>
        <dbReference type="SAM" id="MobiDB-lite"/>
    </source>
</evidence>
<protein>
    <recommendedName>
        <fullName evidence="2">F-box domain-containing protein</fullName>
    </recommendedName>
</protein>
<gene>
    <name evidence="3" type="ORF">LTR97_006892</name>
</gene>
<organism evidence="3 4">
    <name type="scientific">Elasticomyces elasticus</name>
    <dbReference type="NCBI Taxonomy" id="574655"/>
    <lineage>
        <taxon>Eukaryota</taxon>
        <taxon>Fungi</taxon>
        <taxon>Dikarya</taxon>
        <taxon>Ascomycota</taxon>
        <taxon>Pezizomycotina</taxon>
        <taxon>Dothideomycetes</taxon>
        <taxon>Dothideomycetidae</taxon>
        <taxon>Mycosphaerellales</taxon>
        <taxon>Teratosphaeriaceae</taxon>
        <taxon>Elasticomyces</taxon>
    </lineage>
</organism>
<feature type="domain" description="F-box" evidence="2">
    <location>
        <begin position="34"/>
        <end position="74"/>
    </location>
</feature>
<evidence type="ECO:0000313" key="4">
    <source>
        <dbReference type="Proteomes" id="UP001310594"/>
    </source>
</evidence>
<feature type="compositionally biased region" description="Acidic residues" evidence="1">
    <location>
        <begin position="349"/>
        <end position="367"/>
    </location>
</feature>
<dbReference type="SUPFAM" id="SSF81383">
    <property type="entry name" value="F-box domain"/>
    <property type="match status" value="2"/>
</dbReference>
<dbReference type="InterPro" id="IPR036047">
    <property type="entry name" value="F-box-like_dom_sf"/>
</dbReference>
<accession>A0AAN7W5M5</accession>
<reference evidence="3" key="1">
    <citation type="submission" date="2023-08" db="EMBL/GenBank/DDBJ databases">
        <title>Black Yeasts Isolated from many extreme environments.</title>
        <authorList>
            <person name="Coleine C."/>
            <person name="Stajich J.E."/>
            <person name="Selbmann L."/>
        </authorList>
    </citation>
    <scope>NUCLEOTIDE SEQUENCE</scope>
    <source>
        <strain evidence="3">CCFEE 5810</strain>
    </source>
</reference>
<name>A0AAN7W5M5_9PEZI</name>
<proteinExistence type="predicted"/>
<feature type="domain" description="F-box" evidence="2">
    <location>
        <begin position="86"/>
        <end position="126"/>
    </location>
</feature>
<feature type="region of interest" description="Disordered" evidence="1">
    <location>
        <begin position="347"/>
        <end position="367"/>
    </location>
</feature>
<dbReference type="Pfam" id="PF00646">
    <property type="entry name" value="F-box"/>
    <property type="match status" value="1"/>
</dbReference>